<proteinExistence type="inferred from homology"/>
<evidence type="ECO:0000256" key="8">
    <source>
        <dbReference type="SAM" id="SignalP"/>
    </source>
</evidence>
<dbReference type="EMBL" id="JNVM01000006">
    <property type="protein sequence ID" value="KEQ26681.1"/>
    <property type="molecule type" value="Genomic_DNA"/>
</dbReference>
<organism evidence="11 12">
    <name type="scientific">Paenibacillus tyrfis</name>
    <dbReference type="NCBI Taxonomy" id="1501230"/>
    <lineage>
        <taxon>Bacteria</taxon>
        <taxon>Bacillati</taxon>
        <taxon>Bacillota</taxon>
        <taxon>Bacilli</taxon>
        <taxon>Bacillales</taxon>
        <taxon>Paenibacillaceae</taxon>
        <taxon>Paenibacillus</taxon>
    </lineage>
</organism>
<sequence length="369" mass="42107">MKRWLTLGLLVLLFVTGCSSDKINVEDLTLGLMLGMDLDQDNHMVYYLSSPVFNKEAKKKNEEFGHKAETLRQSMSGFDAMTTGLTIRGKVQVMLIGKRVLQHPDWFRLLDVAYRDAKYSVNARVVAVDGPVSEIINFYPLDKPRLPLHMTKLIDTANRRGLTVKTTLQELHRQMYEKGITPSISEVKKNKAVVVTGTAVLNDRGKYAELLKLKETTLLLILQKNVKEMNVSVEIPGKGHGGPIRKNIITFRIKSAKTKIKTKYVQDRFQFDIDIKLPIALSERLFPFDVRKEGDKLQKAIDEQLKRQFEQVIHSFQKHQIDPIGLGLYARAHEYEAYKKVQEHWGEAFAKADVKLSVKTEITDMGPVK</sequence>
<dbReference type="PROSITE" id="PS51257">
    <property type="entry name" value="PROKAR_LIPOPROTEIN"/>
    <property type="match status" value="1"/>
</dbReference>
<evidence type="ECO:0000256" key="7">
    <source>
        <dbReference type="ARBA" id="ARBA00023288"/>
    </source>
</evidence>
<gene>
    <name evidence="11" type="ORF">ET33_33120</name>
</gene>
<evidence type="ECO:0000256" key="1">
    <source>
        <dbReference type="ARBA" id="ARBA00004635"/>
    </source>
</evidence>
<keyword evidence="5" id="KW-0472">Membrane</keyword>
<dbReference type="GO" id="GO:0009847">
    <property type="term" value="P:spore germination"/>
    <property type="evidence" value="ECO:0007669"/>
    <property type="project" value="InterPro"/>
</dbReference>
<dbReference type="RefSeq" id="WP_036679635.1">
    <property type="nucleotide sequence ID" value="NZ_JNVM01000006.1"/>
</dbReference>
<protein>
    <submittedName>
        <fullName evidence="11">Spore gernimation protein</fullName>
    </submittedName>
</protein>
<evidence type="ECO:0000313" key="12">
    <source>
        <dbReference type="Proteomes" id="UP000028123"/>
    </source>
</evidence>
<keyword evidence="12" id="KW-1185">Reference proteome</keyword>
<keyword evidence="6" id="KW-0564">Palmitate</keyword>
<feature type="domain" description="Spore germination GerAC-like C-terminal" evidence="9">
    <location>
        <begin position="196"/>
        <end position="366"/>
    </location>
</feature>
<feature type="signal peptide" evidence="8">
    <location>
        <begin position="1"/>
        <end position="20"/>
    </location>
</feature>
<evidence type="ECO:0000256" key="3">
    <source>
        <dbReference type="ARBA" id="ARBA00022544"/>
    </source>
</evidence>
<evidence type="ECO:0000259" key="9">
    <source>
        <dbReference type="Pfam" id="PF05504"/>
    </source>
</evidence>
<evidence type="ECO:0000256" key="5">
    <source>
        <dbReference type="ARBA" id="ARBA00023136"/>
    </source>
</evidence>
<dbReference type="GO" id="GO:0016020">
    <property type="term" value="C:membrane"/>
    <property type="evidence" value="ECO:0007669"/>
    <property type="project" value="UniProtKB-SubCell"/>
</dbReference>
<keyword evidence="7" id="KW-0449">Lipoprotein</keyword>
<feature type="domain" description="Spore germination protein N-terminal" evidence="10">
    <location>
        <begin position="21"/>
        <end position="188"/>
    </location>
</feature>
<dbReference type="NCBIfam" id="TIGR02887">
    <property type="entry name" value="spore_ger_x_C"/>
    <property type="match status" value="1"/>
</dbReference>
<keyword evidence="3" id="KW-0309">Germination</keyword>
<keyword evidence="4 8" id="KW-0732">Signal</keyword>
<accession>A0A081P7K8</accession>
<dbReference type="Gene3D" id="3.30.300.210">
    <property type="entry name" value="Nutrient germinant receptor protein C, domain 3"/>
    <property type="match status" value="1"/>
</dbReference>
<evidence type="ECO:0000256" key="4">
    <source>
        <dbReference type="ARBA" id="ARBA00022729"/>
    </source>
</evidence>
<dbReference type="Pfam" id="PF25198">
    <property type="entry name" value="Spore_GerAC_N"/>
    <property type="match status" value="1"/>
</dbReference>
<dbReference type="Pfam" id="PF05504">
    <property type="entry name" value="Spore_GerAC"/>
    <property type="match status" value="1"/>
</dbReference>
<name>A0A081P7K8_9BACL</name>
<feature type="chain" id="PRO_5038772805" evidence="8">
    <location>
        <begin position="21"/>
        <end position="369"/>
    </location>
</feature>
<comment type="similarity">
    <text evidence="2">Belongs to the GerABKC lipoprotein family.</text>
</comment>
<reference evidence="11 12" key="1">
    <citation type="submission" date="2014-06" db="EMBL/GenBank/DDBJ databases">
        <title>Draft genome sequence of Paenibacillus sp. MSt1.</title>
        <authorList>
            <person name="Aw Y.K."/>
            <person name="Ong K.S."/>
            <person name="Gan H.M."/>
            <person name="Lee S.M."/>
        </authorList>
    </citation>
    <scope>NUCLEOTIDE SEQUENCE [LARGE SCALE GENOMIC DNA]</scope>
    <source>
        <strain evidence="11 12">MSt1</strain>
    </source>
</reference>
<dbReference type="InterPro" id="IPR057336">
    <property type="entry name" value="GerAC_N"/>
</dbReference>
<dbReference type="InterPro" id="IPR046953">
    <property type="entry name" value="Spore_GerAC-like_C"/>
</dbReference>
<evidence type="ECO:0000256" key="2">
    <source>
        <dbReference type="ARBA" id="ARBA00007886"/>
    </source>
</evidence>
<evidence type="ECO:0000256" key="6">
    <source>
        <dbReference type="ARBA" id="ARBA00023139"/>
    </source>
</evidence>
<dbReference type="PANTHER" id="PTHR35789">
    <property type="entry name" value="SPORE GERMINATION PROTEIN B3"/>
    <property type="match status" value="1"/>
</dbReference>
<dbReference type="InterPro" id="IPR038501">
    <property type="entry name" value="Spore_GerAC_C_sf"/>
</dbReference>
<comment type="caution">
    <text evidence="11">The sequence shown here is derived from an EMBL/GenBank/DDBJ whole genome shotgun (WGS) entry which is preliminary data.</text>
</comment>
<dbReference type="InterPro" id="IPR008844">
    <property type="entry name" value="Spore_GerAC-like"/>
</dbReference>
<evidence type="ECO:0000313" key="11">
    <source>
        <dbReference type="EMBL" id="KEQ26681.1"/>
    </source>
</evidence>
<dbReference type="eggNOG" id="ENOG502ZAZ3">
    <property type="taxonomic scope" value="Bacteria"/>
</dbReference>
<dbReference type="AlphaFoldDB" id="A0A081P7K8"/>
<comment type="subcellular location">
    <subcellularLocation>
        <location evidence="1">Membrane</location>
        <topology evidence="1">Lipid-anchor</topology>
    </subcellularLocation>
</comment>
<dbReference type="PANTHER" id="PTHR35789:SF1">
    <property type="entry name" value="SPORE GERMINATION PROTEIN B3"/>
    <property type="match status" value="1"/>
</dbReference>
<evidence type="ECO:0000259" key="10">
    <source>
        <dbReference type="Pfam" id="PF25198"/>
    </source>
</evidence>
<dbReference type="OrthoDB" id="2694406at2"/>
<dbReference type="Proteomes" id="UP000028123">
    <property type="component" value="Unassembled WGS sequence"/>
</dbReference>